<accession>A0ABM9CET2</accession>
<protein>
    <submittedName>
        <fullName evidence="1">Uncharacterized protein</fullName>
    </submittedName>
</protein>
<keyword evidence="2" id="KW-1185">Reference proteome</keyword>
<dbReference type="EMBL" id="CAKMMF010000017">
    <property type="protein sequence ID" value="CAH1210406.1"/>
    <property type="molecule type" value="Genomic_DNA"/>
</dbReference>
<comment type="caution">
    <text evidence="1">The sequence shown here is derived from an EMBL/GenBank/DDBJ whole genome shotgun (WGS) entry which is preliminary data.</text>
</comment>
<evidence type="ECO:0000313" key="1">
    <source>
        <dbReference type="EMBL" id="CAH1210406.1"/>
    </source>
</evidence>
<gene>
    <name evidence="1" type="ORF">PAECIP111893_03220</name>
</gene>
<organism evidence="1 2">
    <name type="scientific">Paenibacillus plantiphilus</name>
    <dbReference type="NCBI Taxonomy" id="2905650"/>
    <lineage>
        <taxon>Bacteria</taxon>
        <taxon>Bacillati</taxon>
        <taxon>Bacillota</taxon>
        <taxon>Bacilli</taxon>
        <taxon>Bacillales</taxon>
        <taxon>Paenibacillaceae</taxon>
        <taxon>Paenibacillus</taxon>
    </lineage>
</organism>
<proteinExistence type="predicted"/>
<reference evidence="1" key="1">
    <citation type="submission" date="2022-01" db="EMBL/GenBank/DDBJ databases">
        <authorList>
            <person name="Criscuolo A."/>
        </authorList>
    </citation>
    <scope>NUCLEOTIDE SEQUENCE</scope>
    <source>
        <strain evidence="1">CIP111893</strain>
    </source>
</reference>
<sequence length="63" mass="7365">MMYKAADSVCIGLIERFALVRLRFNNQLVKGLAEQQHFAVHKRLLPHCRCHQLTTQPFKSTIR</sequence>
<evidence type="ECO:0000313" key="2">
    <source>
        <dbReference type="Proteomes" id="UP000838686"/>
    </source>
</evidence>
<dbReference type="Proteomes" id="UP000838686">
    <property type="component" value="Unassembled WGS sequence"/>
</dbReference>
<name>A0ABM9CET2_9BACL</name>